<dbReference type="PANTHER" id="PTHR10522:SF0">
    <property type="entry name" value="PROGONADOLIBERIN-1"/>
    <property type="match status" value="1"/>
</dbReference>
<dbReference type="OMA" id="FECTVHQ"/>
<dbReference type="InterPro" id="IPR004079">
    <property type="entry name" value="Gonadoliberin_I_precursor"/>
</dbReference>
<reference evidence="12" key="1">
    <citation type="submission" date="2011-08" db="EMBL/GenBank/DDBJ databases">
        <title>The draft genome of Latimeria chalumnae.</title>
        <authorList>
            <person name="Di Palma F."/>
            <person name="Alfoldi J."/>
            <person name="Johnson J."/>
            <person name="Berlin A."/>
            <person name="Gnerre S."/>
            <person name="Jaffe D."/>
            <person name="MacCallum I."/>
            <person name="Young S."/>
            <person name="Walker B.J."/>
            <person name="Lander E."/>
            <person name="Lindblad-Toh K."/>
        </authorList>
    </citation>
    <scope>NUCLEOTIDE SEQUENCE [LARGE SCALE GENOMIC DNA]</scope>
    <source>
        <strain evidence="12">Wild caught</strain>
    </source>
</reference>
<keyword evidence="10" id="KW-0732">Signal</keyword>
<keyword evidence="7" id="KW-0027">Amidation</keyword>
<name>H3BBD7_LATCH</name>
<dbReference type="eggNOG" id="ENOG502S8C8">
    <property type="taxonomic scope" value="Eukaryota"/>
</dbReference>
<evidence type="ECO:0000256" key="3">
    <source>
        <dbReference type="ARBA" id="ARBA00015101"/>
    </source>
</evidence>
<dbReference type="GO" id="GO:0005615">
    <property type="term" value="C:extracellular space"/>
    <property type="evidence" value="ECO:0007669"/>
    <property type="project" value="TreeGrafter"/>
</dbReference>
<feature type="chain" id="PRO_5003580676" description="Progonadoliberin-1" evidence="10">
    <location>
        <begin position="27"/>
        <end position="94"/>
    </location>
</feature>
<dbReference type="FunCoup" id="H3BBD7">
    <property type="interactions" value="381"/>
</dbReference>
<dbReference type="GO" id="GO:0031530">
    <property type="term" value="F:gonadotropin-releasing hormone receptor binding"/>
    <property type="evidence" value="ECO:0007669"/>
    <property type="project" value="TreeGrafter"/>
</dbReference>
<dbReference type="InterPro" id="IPR002012">
    <property type="entry name" value="GnRH"/>
</dbReference>
<evidence type="ECO:0000256" key="10">
    <source>
        <dbReference type="SAM" id="SignalP"/>
    </source>
</evidence>
<keyword evidence="4" id="KW-0964">Secreted</keyword>
<accession>H3BBD7</accession>
<keyword evidence="6" id="KW-0372">Hormone</keyword>
<reference evidence="11" key="2">
    <citation type="submission" date="2025-08" db="UniProtKB">
        <authorList>
            <consortium name="Ensembl"/>
        </authorList>
    </citation>
    <scope>IDENTIFICATION</scope>
</reference>
<evidence type="ECO:0000256" key="1">
    <source>
        <dbReference type="ARBA" id="ARBA00004613"/>
    </source>
</evidence>
<evidence type="ECO:0000256" key="9">
    <source>
        <dbReference type="ARBA" id="ARBA00029761"/>
    </source>
</evidence>
<evidence type="ECO:0000256" key="8">
    <source>
        <dbReference type="ARBA" id="ARBA00023283"/>
    </source>
</evidence>
<keyword evidence="5" id="KW-0165">Cleavage on pair of basic residues</keyword>
<gene>
    <name evidence="11" type="primary">GNRH1</name>
</gene>
<sequence>FPSRMGVTKKLCLLLSFILAVDLCSSQYWSYDLRPGGKRNSEHLMESFQDITNNAERPVEPEQSECSHPQQSRINLLKGALANLIEGEAGKKKM</sequence>
<dbReference type="PANTHER" id="PTHR10522">
    <property type="entry name" value="GONADOLIBERIN"/>
    <property type="match status" value="1"/>
</dbReference>
<reference evidence="11" key="3">
    <citation type="submission" date="2025-09" db="UniProtKB">
        <authorList>
            <consortium name="Ensembl"/>
        </authorList>
    </citation>
    <scope>IDENTIFICATION</scope>
</reference>
<dbReference type="STRING" id="7897.ENSLACP00000019208"/>
<dbReference type="PRINTS" id="PR01541">
    <property type="entry name" value="GONADOLIBRNI"/>
</dbReference>
<evidence type="ECO:0000313" key="12">
    <source>
        <dbReference type="Proteomes" id="UP000008672"/>
    </source>
</evidence>
<dbReference type="HOGENOM" id="CLU_2412553_0_0_1"/>
<dbReference type="InterPro" id="IPR019792">
    <property type="entry name" value="Gonadoliberin"/>
</dbReference>
<proteinExistence type="inferred from homology"/>
<dbReference type="GeneTree" id="ENSGT00390000008225"/>
<keyword evidence="8" id="KW-0873">Pyrrolidone carboxylic acid</keyword>
<comment type="subcellular location">
    <subcellularLocation>
        <location evidence="1">Secreted</location>
    </subcellularLocation>
</comment>
<dbReference type="AlphaFoldDB" id="H3BBD7"/>
<feature type="signal peptide" evidence="10">
    <location>
        <begin position="1"/>
        <end position="26"/>
    </location>
</feature>
<evidence type="ECO:0000256" key="6">
    <source>
        <dbReference type="ARBA" id="ARBA00022702"/>
    </source>
</evidence>
<dbReference type="PROSITE" id="PS00473">
    <property type="entry name" value="GNRH"/>
    <property type="match status" value="1"/>
</dbReference>
<evidence type="ECO:0000256" key="2">
    <source>
        <dbReference type="ARBA" id="ARBA00010968"/>
    </source>
</evidence>
<dbReference type="InParanoid" id="H3BBD7"/>
<evidence type="ECO:0000256" key="4">
    <source>
        <dbReference type="ARBA" id="ARBA00022525"/>
    </source>
</evidence>
<comment type="similarity">
    <text evidence="2">Belongs to the GnRH family.</text>
</comment>
<protein>
    <recommendedName>
        <fullName evidence="3">Progonadoliberin-1</fullName>
    </recommendedName>
    <alternativeName>
        <fullName evidence="9">Progonadoliberin I</fullName>
    </alternativeName>
</protein>
<organism evidence="11 12">
    <name type="scientific">Latimeria chalumnae</name>
    <name type="common">Coelacanth</name>
    <dbReference type="NCBI Taxonomy" id="7897"/>
    <lineage>
        <taxon>Eukaryota</taxon>
        <taxon>Metazoa</taxon>
        <taxon>Chordata</taxon>
        <taxon>Craniata</taxon>
        <taxon>Vertebrata</taxon>
        <taxon>Euteleostomi</taxon>
        <taxon>Coelacanthiformes</taxon>
        <taxon>Coelacanthidae</taxon>
        <taxon>Latimeria</taxon>
    </lineage>
</organism>
<evidence type="ECO:0000256" key="7">
    <source>
        <dbReference type="ARBA" id="ARBA00022815"/>
    </source>
</evidence>
<evidence type="ECO:0000256" key="5">
    <source>
        <dbReference type="ARBA" id="ARBA00022685"/>
    </source>
</evidence>
<evidence type="ECO:0000313" key="11">
    <source>
        <dbReference type="Ensembl" id="ENSLACP00000019208.1"/>
    </source>
</evidence>
<dbReference type="GO" id="GO:0005183">
    <property type="term" value="F:gonadotropin hormone-releasing hormone activity"/>
    <property type="evidence" value="ECO:0007669"/>
    <property type="project" value="InterPro"/>
</dbReference>
<dbReference type="Proteomes" id="UP000008672">
    <property type="component" value="Unassembled WGS sequence"/>
</dbReference>
<dbReference type="EMBL" id="AFYH01036865">
    <property type="status" value="NOT_ANNOTATED_CDS"/>
    <property type="molecule type" value="Genomic_DNA"/>
</dbReference>
<keyword evidence="12" id="KW-1185">Reference proteome</keyword>
<dbReference type="Ensembl" id="ENSLACT00000019341.1">
    <property type="protein sequence ID" value="ENSLACP00000019208.1"/>
    <property type="gene ID" value="ENSLACG00000016897.1"/>
</dbReference>